<comment type="caution">
    <text evidence="2">The sequence shown here is derived from an EMBL/GenBank/DDBJ whole genome shotgun (WGS) entry which is preliminary data.</text>
</comment>
<dbReference type="Pfam" id="PF13196">
    <property type="entry name" value="DUF4012"/>
    <property type="match status" value="1"/>
</dbReference>
<keyword evidence="1" id="KW-0812">Transmembrane</keyword>
<dbReference type="EMBL" id="LCKX01000004">
    <property type="protein sequence ID" value="KKU07889.1"/>
    <property type="molecule type" value="Genomic_DNA"/>
</dbReference>
<protein>
    <recommendedName>
        <fullName evidence="4">DUF4012 domain-containing protein</fullName>
    </recommendedName>
</protein>
<evidence type="ECO:0000313" key="3">
    <source>
        <dbReference type="Proteomes" id="UP000033999"/>
    </source>
</evidence>
<keyword evidence="1" id="KW-1133">Transmembrane helix</keyword>
<evidence type="ECO:0000256" key="1">
    <source>
        <dbReference type="SAM" id="Phobius"/>
    </source>
</evidence>
<feature type="transmembrane region" description="Helical" evidence="1">
    <location>
        <begin position="20"/>
        <end position="42"/>
    </location>
</feature>
<evidence type="ECO:0008006" key="4">
    <source>
        <dbReference type="Google" id="ProtNLM"/>
    </source>
</evidence>
<name>A0A0G1MI47_9BACT</name>
<dbReference type="Proteomes" id="UP000033999">
    <property type="component" value="Unassembled WGS sequence"/>
</dbReference>
<gene>
    <name evidence="2" type="ORF">UX10_C0004G0017</name>
</gene>
<organism evidence="2 3">
    <name type="scientific">Candidatus Magasanikbacteria bacterium GW2011_GWA2_45_39</name>
    <dbReference type="NCBI Taxonomy" id="1619041"/>
    <lineage>
        <taxon>Bacteria</taxon>
        <taxon>Candidatus Magasanikiibacteriota</taxon>
    </lineage>
</organism>
<dbReference type="AlphaFoldDB" id="A0A0G1MI47"/>
<evidence type="ECO:0000313" key="2">
    <source>
        <dbReference type="EMBL" id="KKU07889.1"/>
    </source>
</evidence>
<sequence length="481" mass="53969">MSLKKYALKLRGSLVPQGITRWGVVMVILIIAIVMGFGVRFFRWDLFGLSRNFTRQPVEENSGSIKGGFALAPYFLGFDKPRTFLLLFLNNTEMRPGGGFIGSYGILKINKGKILSFTTSGSENLDWNAPVDFKIDPPAPIKKYLAQPLWYFRDSNWSPDFKISSENTLRFYAAEGGAEASALDGVIGVTPTVLKGLLAVTGPLEVNGKTYVPEKVVEELEYHVEYGYKDAGQQVAERKTLIGEMGSALMHKITSVPSWQWKSMLDLFERMVKEKHVMLFSKDIAVQKTIEELGWGGRQAGVPMSTDFVQVVDANLASLKTDTVIDRAFTYSIKRAGNNEWVGEFSATYAHTGSYDWKTTRYRSFTRLYVPVSAALRESNGFIDDVKSKKPVPAEVGVEGDKQSFGGFWFVEPKGSETIRWVFTLPPSVQEQLNAGVYKLYAQKQLGLERSPRLTVQVDFGTTVRRFEGDLSHDQIIEFKR</sequence>
<reference evidence="2 3" key="1">
    <citation type="journal article" date="2015" name="Nature">
        <title>rRNA introns, odd ribosomes, and small enigmatic genomes across a large radiation of phyla.</title>
        <authorList>
            <person name="Brown C.T."/>
            <person name="Hug L.A."/>
            <person name="Thomas B.C."/>
            <person name="Sharon I."/>
            <person name="Castelle C.J."/>
            <person name="Singh A."/>
            <person name="Wilkins M.J."/>
            <person name="Williams K.H."/>
            <person name="Banfield J.F."/>
        </authorList>
    </citation>
    <scope>NUCLEOTIDE SEQUENCE [LARGE SCALE GENOMIC DNA]</scope>
</reference>
<dbReference type="InterPro" id="IPR025101">
    <property type="entry name" value="DUF4012"/>
</dbReference>
<keyword evidence="1" id="KW-0472">Membrane</keyword>
<proteinExistence type="predicted"/>
<accession>A0A0G1MI47</accession>